<dbReference type="EMBL" id="CP020918">
    <property type="protein sequence ID" value="AWG22696.1"/>
    <property type="molecule type" value="Genomic_DNA"/>
</dbReference>
<proteinExistence type="inferred from homology"/>
<dbReference type="CDD" id="cd09019">
    <property type="entry name" value="galactose_mutarotase_like"/>
    <property type="match status" value="1"/>
</dbReference>
<accession>A0A2S1LGN7</accession>
<evidence type="ECO:0000256" key="1">
    <source>
        <dbReference type="ARBA" id="ARBA00001614"/>
    </source>
</evidence>
<evidence type="ECO:0000256" key="8">
    <source>
        <dbReference type="ARBA" id="ARBA00022837"/>
    </source>
</evidence>
<dbReference type="AlphaFoldDB" id="A0A2S1LGN7"/>
<feature type="binding site" evidence="13">
    <location>
        <begin position="184"/>
        <end position="186"/>
    </location>
    <ligand>
        <name>beta-D-galactose</name>
        <dbReference type="ChEBI" id="CHEBI:27667"/>
    </ligand>
</feature>
<dbReference type="OrthoDB" id="9779408at2"/>
<evidence type="ECO:0000256" key="2">
    <source>
        <dbReference type="ARBA" id="ARBA00001913"/>
    </source>
</evidence>
<evidence type="ECO:0000256" key="9">
    <source>
        <dbReference type="ARBA" id="ARBA00023235"/>
    </source>
</evidence>
<organism evidence="14 15">
    <name type="scientific">Flavobacterium faecale</name>
    <dbReference type="NCBI Taxonomy" id="1355330"/>
    <lineage>
        <taxon>Bacteria</taxon>
        <taxon>Pseudomonadati</taxon>
        <taxon>Bacteroidota</taxon>
        <taxon>Flavobacteriia</taxon>
        <taxon>Flavobacteriales</taxon>
        <taxon>Flavobacteriaceae</taxon>
        <taxon>Flavobacterium</taxon>
    </lineage>
</organism>
<dbReference type="GO" id="GO:0033499">
    <property type="term" value="P:galactose catabolic process via UDP-galactose, Leloir pathway"/>
    <property type="evidence" value="ECO:0007669"/>
    <property type="project" value="TreeGrafter"/>
</dbReference>
<dbReference type="RefSeq" id="WP_108741614.1">
    <property type="nucleotide sequence ID" value="NZ_CP020918.1"/>
</dbReference>
<evidence type="ECO:0000256" key="7">
    <source>
        <dbReference type="ARBA" id="ARBA00014165"/>
    </source>
</evidence>
<dbReference type="GO" id="GO:0030246">
    <property type="term" value="F:carbohydrate binding"/>
    <property type="evidence" value="ECO:0007669"/>
    <property type="project" value="InterPro"/>
</dbReference>
<dbReference type="InterPro" id="IPR047215">
    <property type="entry name" value="Galactose_mutarotase-like"/>
</dbReference>
<dbReference type="InterPro" id="IPR015443">
    <property type="entry name" value="Aldose_1-epimerase"/>
</dbReference>
<dbReference type="Proteomes" id="UP000244527">
    <property type="component" value="Chromosome"/>
</dbReference>
<dbReference type="Pfam" id="PF01263">
    <property type="entry name" value="Aldose_epim"/>
    <property type="match status" value="1"/>
</dbReference>
<comment type="subunit">
    <text evidence="5">Monomer.</text>
</comment>
<dbReference type="InterPro" id="IPR011013">
    <property type="entry name" value="Gal_mutarotase_sf_dom"/>
</dbReference>
<evidence type="ECO:0000313" key="15">
    <source>
        <dbReference type="Proteomes" id="UP000244527"/>
    </source>
</evidence>
<keyword evidence="15" id="KW-1185">Reference proteome</keyword>
<comment type="catalytic activity">
    <reaction evidence="1 11">
        <text>alpha-D-glucose = beta-D-glucose</text>
        <dbReference type="Rhea" id="RHEA:10264"/>
        <dbReference type="ChEBI" id="CHEBI:15903"/>
        <dbReference type="ChEBI" id="CHEBI:17925"/>
        <dbReference type="EC" id="5.1.3.3"/>
    </reaction>
</comment>
<dbReference type="EC" id="5.1.3.3" evidence="6 11"/>
<comment type="pathway">
    <text evidence="3 11">Carbohydrate metabolism; hexose metabolism.</text>
</comment>
<sequence>MQTTKSNFATHNNQEIDLFTLTNDNGMTVKIMNYGATITSITVPNQDGTRDELVCGFENFDNYFSKDYAANAPYFGSIVGRYSSQIKDAKFTLNGKQYELAPNCGDNNLHGGVLGFDKKIWTVETSNLKDATGVKMSLISNHLEEGFPGNVVIQVSFSLNNANELSIKYQANPDADTPLSLTNHTYFNLSGFVDSIEHHLVQVQAGKKLAMDDTGAATGEIVNLHGQKDDLRTSQTIKDVHTKMDDGFEHYYIFDKNNFELEKVAEINCPSNGRKLEISSSEPGMLFYTGKYTSDAIVRETGEQFGKYRAFCCETHRYPNGINMENAPNCITKAGETFESETVFKLSF</sequence>
<name>A0A2S1LGN7_9FLAO</name>
<evidence type="ECO:0000256" key="4">
    <source>
        <dbReference type="ARBA" id="ARBA00006206"/>
    </source>
</evidence>
<dbReference type="InterPro" id="IPR018052">
    <property type="entry name" value="Ald1_epimerase_CS"/>
</dbReference>
<keyword evidence="9 11" id="KW-0413">Isomerase</keyword>
<comment type="similarity">
    <text evidence="4 11">Belongs to the aldose epimerase family.</text>
</comment>
<protein>
    <recommendedName>
        <fullName evidence="7 11">Aldose 1-epimerase</fullName>
        <ecNumber evidence="6 11">5.1.3.3</ecNumber>
    </recommendedName>
</protein>
<evidence type="ECO:0000256" key="11">
    <source>
        <dbReference type="PIRNR" id="PIRNR005096"/>
    </source>
</evidence>
<gene>
    <name evidence="14" type="ORF">FFWV33_14755</name>
</gene>
<dbReference type="UniPathway" id="UPA00242"/>
<evidence type="ECO:0000256" key="10">
    <source>
        <dbReference type="ARBA" id="ARBA00023277"/>
    </source>
</evidence>
<evidence type="ECO:0000313" key="14">
    <source>
        <dbReference type="EMBL" id="AWG22696.1"/>
    </source>
</evidence>
<feature type="active site" description="Proton acceptor" evidence="12">
    <location>
        <position position="314"/>
    </location>
</feature>
<keyword evidence="8" id="KW-0106">Calcium</keyword>
<evidence type="ECO:0000256" key="13">
    <source>
        <dbReference type="PIRSR" id="PIRSR005096-3"/>
    </source>
</evidence>
<dbReference type="PANTHER" id="PTHR10091:SF0">
    <property type="entry name" value="GALACTOSE MUTAROTASE"/>
    <property type="match status" value="1"/>
</dbReference>
<dbReference type="GO" id="GO:0006006">
    <property type="term" value="P:glucose metabolic process"/>
    <property type="evidence" value="ECO:0007669"/>
    <property type="project" value="TreeGrafter"/>
</dbReference>
<feature type="active site" description="Proton donor" evidence="12">
    <location>
        <position position="184"/>
    </location>
</feature>
<dbReference type="SUPFAM" id="SSF74650">
    <property type="entry name" value="Galactose mutarotase-like"/>
    <property type="match status" value="1"/>
</dbReference>
<dbReference type="Gene3D" id="2.70.98.10">
    <property type="match status" value="1"/>
</dbReference>
<reference evidence="14 15" key="1">
    <citation type="submission" date="2017-04" db="EMBL/GenBank/DDBJ databases">
        <title>Compelte genome sequence of WV33.</title>
        <authorList>
            <person name="Lee P.C."/>
        </authorList>
    </citation>
    <scope>NUCLEOTIDE SEQUENCE [LARGE SCALE GENOMIC DNA]</scope>
    <source>
        <strain evidence="14 15">WV33</strain>
    </source>
</reference>
<keyword evidence="10 11" id="KW-0119">Carbohydrate metabolism</keyword>
<dbReference type="InterPro" id="IPR008183">
    <property type="entry name" value="Aldose_1/G6P_1-epimerase"/>
</dbReference>
<dbReference type="PROSITE" id="PS00545">
    <property type="entry name" value="ALDOSE_1_EPIMERASE"/>
    <property type="match status" value="1"/>
</dbReference>
<evidence type="ECO:0000256" key="6">
    <source>
        <dbReference type="ARBA" id="ARBA00013185"/>
    </source>
</evidence>
<dbReference type="PIRSF" id="PIRSF005096">
    <property type="entry name" value="GALM"/>
    <property type="match status" value="1"/>
</dbReference>
<evidence type="ECO:0000256" key="5">
    <source>
        <dbReference type="ARBA" id="ARBA00011245"/>
    </source>
</evidence>
<evidence type="ECO:0000256" key="12">
    <source>
        <dbReference type="PIRSR" id="PIRSR005096-1"/>
    </source>
</evidence>
<dbReference type="KEGG" id="ffa:FFWV33_14755"/>
<dbReference type="InterPro" id="IPR014718">
    <property type="entry name" value="GH-type_carb-bd"/>
</dbReference>
<comment type="cofactor">
    <cofactor evidence="2">
        <name>Ca(2+)</name>
        <dbReference type="ChEBI" id="CHEBI:29108"/>
    </cofactor>
</comment>
<dbReference type="PANTHER" id="PTHR10091">
    <property type="entry name" value="ALDOSE-1-EPIMERASE"/>
    <property type="match status" value="1"/>
</dbReference>
<evidence type="ECO:0000256" key="3">
    <source>
        <dbReference type="ARBA" id="ARBA00005028"/>
    </source>
</evidence>
<dbReference type="GO" id="GO:0004034">
    <property type="term" value="F:aldose 1-epimerase activity"/>
    <property type="evidence" value="ECO:0007669"/>
    <property type="project" value="UniProtKB-EC"/>
</dbReference>
<dbReference type="NCBIfam" id="NF008277">
    <property type="entry name" value="PRK11055.1"/>
    <property type="match status" value="1"/>
</dbReference>